<dbReference type="GO" id="GO:0008795">
    <property type="term" value="F:NAD+ synthase activity"/>
    <property type="evidence" value="ECO:0007669"/>
    <property type="project" value="UniProtKB-UniRule"/>
</dbReference>
<feature type="domain" description="NAD/GMP synthase" evidence="12">
    <location>
        <begin position="20"/>
        <end position="260"/>
    </location>
</feature>
<reference evidence="13 14" key="1">
    <citation type="journal article" date="2016" name="Sci. Rep.">
        <title>Metabolic traits of an uncultured archaeal lineage -MSBL1- from brine pools of the Red Sea.</title>
        <authorList>
            <person name="Mwirichia R."/>
            <person name="Alam I."/>
            <person name="Rashid M."/>
            <person name="Vinu M."/>
            <person name="Ba-Alawi W."/>
            <person name="Anthony Kamau A."/>
            <person name="Kamanda Ngugi D."/>
            <person name="Goker M."/>
            <person name="Klenk H.P."/>
            <person name="Bajic V."/>
            <person name="Stingl U."/>
        </authorList>
    </citation>
    <scope>NUCLEOTIDE SEQUENCE [LARGE SCALE GENOMIC DNA]</scope>
    <source>
        <strain evidence="13">SCGC-AAA259I09</strain>
    </source>
</reference>
<evidence type="ECO:0000313" key="14">
    <source>
        <dbReference type="Proteomes" id="UP000070463"/>
    </source>
</evidence>
<dbReference type="EMBL" id="LHXR01000020">
    <property type="protein sequence ID" value="KXA97760.1"/>
    <property type="molecule type" value="Genomic_DNA"/>
</dbReference>
<feature type="binding site" evidence="8">
    <location>
        <position position="166"/>
    </location>
    <ligand>
        <name>deamido-NAD(+)</name>
        <dbReference type="ChEBI" id="CHEBI:58437"/>
        <note>ligand shared between two neighboring subunits</note>
    </ligand>
</feature>
<evidence type="ECO:0000256" key="11">
    <source>
        <dbReference type="SAM" id="MobiDB-lite"/>
    </source>
</evidence>
<feature type="binding site" evidence="8">
    <location>
        <position position="146"/>
    </location>
    <ligand>
        <name>ATP</name>
        <dbReference type="ChEBI" id="CHEBI:30616"/>
    </ligand>
</feature>
<comment type="catalytic activity">
    <reaction evidence="8 10">
        <text>deamido-NAD(+) + NH4(+) + ATP = AMP + diphosphate + NAD(+) + H(+)</text>
        <dbReference type="Rhea" id="RHEA:21188"/>
        <dbReference type="ChEBI" id="CHEBI:15378"/>
        <dbReference type="ChEBI" id="CHEBI:28938"/>
        <dbReference type="ChEBI" id="CHEBI:30616"/>
        <dbReference type="ChEBI" id="CHEBI:33019"/>
        <dbReference type="ChEBI" id="CHEBI:57540"/>
        <dbReference type="ChEBI" id="CHEBI:58437"/>
        <dbReference type="ChEBI" id="CHEBI:456215"/>
        <dbReference type="EC" id="6.3.1.5"/>
    </reaction>
</comment>
<protein>
    <recommendedName>
        <fullName evidence="8 10">NH(3)-dependent NAD(+) synthetase</fullName>
        <ecNumber evidence="8 10">6.3.1.5</ecNumber>
    </recommendedName>
</protein>
<proteinExistence type="inferred from homology"/>
<comment type="function">
    <text evidence="8">Catalyzes the ATP-dependent amidation of deamido-NAD to form NAD. Uses ammonia as a nitrogen source.</text>
</comment>
<comment type="similarity">
    <text evidence="1 8 9">Belongs to the NAD synthetase family.</text>
</comment>
<dbReference type="InterPro" id="IPR003694">
    <property type="entry name" value="NAD_synthase"/>
</dbReference>
<dbReference type="GO" id="GO:0046872">
    <property type="term" value="F:metal ion binding"/>
    <property type="evidence" value="ECO:0007669"/>
    <property type="project" value="UniProtKB-KW"/>
</dbReference>
<dbReference type="PANTHER" id="PTHR23090">
    <property type="entry name" value="NH 3 /GLUTAMINE-DEPENDENT NAD + SYNTHETASE"/>
    <property type="match status" value="1"/>
</dbReference>
<evidence type="ECO:0000256" key="1">
    <source>
        <dbReference type="ARBA" id="ARBA00005859"/>
    </source>
</evidence>
<evidence type="ECO:0000256" key="6">
    <source>
        <dbReference type="ARBA" id="ARBA00022842"/>
    </source>
</evidence>
<feature type="binding site" evidence="8">
    <location>
        <begin position="41"/>
        <end position="48"/>
    </location>
    <ligand>
        <name>ATP</name>
        <dbReference type="ChEBI" id="CHEBI:30616"/>
    </ligand>
</feature>
<evidence type="ECO:0000256" key="10">
    <source>
        <dbReference type="RuleBase" id="RU003812"/>
    </source>
</evidence>
<keyword evidence="14" id="KW-1185">Reference proteome</keyword>
<dbReference type="InterPro" id="IPR022310">
    <property type="entry name" value="NAD/GMP_synthase"/>
</dbReference>
<feature type="binding site" description="in other chain" evidence="8">
    <location>
        <position position="159"/>
    </location>
    <ligand>
        <name>deamido-NAD(+)</name>
        <dbReference type="ChEBI" id="CHEBI:58437"/>
        <note>ligand shared between two neighboring subunits</note>
    </ligand>
</feature>
<organism evidence="13 14">
    <name type="scientific">candidate division MSBL1 archaeon SCGC-AAA259I09</name>
    <dbReference type="NCBI Taxonomy" id="1698267"/>
    <lineage>
        <taxon>Archaea</taxon>
        <taxon>Methanobacteriati</taxon>
        <taxon>Methanobacteriota</taxon>
        <taxon>candidate division MSBL1</taxon>
    </lineage>
</organism>
<dbReference type="InterPro" id="IPR014729">
    <property type="entry name" value="Rossmann-like_a/b/a_fold"/>
</dbReference>
<dbReference type="GO" id="GO:0009435">
    <property type="term" value="P:NAD+ biosynthetic process"/>
    <property type="evidence" value="ECO:0007669"/>
    <property type="project" value="UniProtKB-UniRule"/>
</dbReference>
<evidence type="ECO:0000256" key="4">
    <source>
        <dbReference type="ARBA" id="ARBA00022741"/>
    </source>
</evidence>
<dbReference type="GO" id="GO:0003952">
    <property type="term" value="F:NAD+ synthase (glutamine-hydrolyzing) activity"/>
    <property type="evidence" value="ECO:0007669"/>
    <property type="project" value="InterPro"/>
</dbReference>
<evidence type="ECO:0000256" key="2">
    <source>
        <dbReference type="ARBA" id="ARBA00022598"/>
    </source>
</evidence>
<dbReference type="PATRIC" id="fig|1698267.3.peg.777"/>
<dbReference type="GO" id="GO:0005524">
    <property type="term" value="F:ATP binding"/>
    <property type="evidence" value="ECO:0007669"/>
    <property type="project" value="UniProtKB-UniRule"/>
</dbReference>
<keyword evidence="5 8" id="KW-0067">ATP-binding</keyword>
<evidence type="ECO:0000256" key="8">
    <source>
        <dbReference type="HAMAP-Rule" id="MF_00193"/>
    </source>
</evidence>
<dbReference type="Proteomes" id="UP000070463">
    <property type="component" value="Unassembled WGS sequence"/>
</dbReference>
<keyword evidence="2 8" id="KW-0436">Ligase</keyword>
<feature type="binding site" description="in other chain" evidence="8">
    <location>
        <begin position="256"/>
        <end position="257"/>
    </location>
    <ligand>
        <name>deamido-NAD(+)</name>
        <dbReference type="ChEBI" id="CHEBI:58437"/>
        <note>ligand shared between two neighboring subunits</note>
    </ligand>
</feature>
<feature type="region of interest" description="Disordered" evidence="11">
    <location>
        <begin position="245"/>
        <end position="267"/>
    </location>
</feature>
<accession>A0A133UUF0</accession>
<sequence>MNIKEKIETSLKIDPDKVRKKIVKFIRNNIEKAGEEGAVIGLSGGLDSSTVSYLCVEAIGEEKVLNVFMPEKNITETESKKDAEKVSEDLDTGLETVQITPILEEIKKAIEPWGENKLAVANIKPRIRMTILYYYANLHNYLVFGTSNKSEIKSGYFTKYGDGASDLDPIGDLYKTQVRKIAREIGVPKNIINKPPTAGLWKGQRDEKELGLPYKKIDRIYAGLELGLDHSEIAKAINVKQSEVEKFEKKEKNSKHKLGRPPLPELE</sequence>
<dbReference type="GO" id="GO:0004359">
    <property type="term" value="F:glutaminase activity"/>
    <property type="evidence" value="ECO:0007669"/>
    <property type="project" value="InterPro"/>
</dbReference>
<feature type="binding site" evidence="8">
    <location>
        <position position="47"/>
    </location>
    <ligand>
        <name>Mg(2+)</name>
        <dbReference type="ChEBI" id="CHEBI:18420"/>
    </ligand>
</feature>
<dbReference type="PANTHER" id="PTHR23090:SF9">
    <property type="entry name" value="GLUTAMINE-DEPENDENT NAD(+) SYNTHETASE"/>
    <property type="match status" value="1"/>
</dbReference>
<dbReference type="FunFam" id="3.40.50.620:FF:000106">
    <property type="entry name" value="Glutamine-dependent NAD(+) synthetase"/>
    <property type="match status" value="1"/>
</dbReference>
<evidence type="ECO:0000256" key="5">
    <source>
        <dbReference type="ARBA" id="ARBA00022840"/>
    </source>
</evidence>
<dbReference type="InterPro" id="IPR022926">
    <property type="entry name" value="NH(3)-dep_NAD(+)_synth"/>
</dbReference>
<dbReference type="Pfam" id="PF02540">
    <property type="entry name" value="NAD_synthase"/>
    <property type="match status" value="1"/>
</dbReference>
<dbReference type="NCBIfam" id="TIGR00552">
    <property type="entry name" value="nadE"/>
    <property type="match status" value="1"/>
</dbReference>
<keyword evidence="7 8" id="KW-0520">NAD</keyword>
<dbReference type="CDD" id="cd00553">
    <property type="entry name" value="NAD_synthase"/>
    <property type="match status" value="1"/>
</dbReference>
<dbReference type="GO" id="GO:0005737">
    <property type="term" value="C:cytoplasm"/>
    <property type="evidence" value="ECO:0007669"/>
    <property type="project" value="InterPro"/>
</dbReference>
<comment type="subunit">
    <text evidence="8">Homodimer.</text>
</comment>
<evidence type="ECO:0000256" key="9">
    <source>
        <dbReference type="RuleBase" id="RU003811"/>
    </source>
</evidence>
<evidence type="ECO:0000256" key="3">
    <source>
        <dbReference type="ARBA" id="ARBA00022723"/>
    </source>
</evidence>
<keyword evidence="6 8" id="KW-0460">Magnesium</keyword>
<feature type="binding site" evidence="8">
    <location>
        <position position="197"/>
    </location>
    <ligand>
        <name>ATP</name>
        <dbReference type="ChEBI" id="CHEBI:30616"/>
    </ligand>
</feature>
<dbReference type="HAMAP" id="MF_00193">
    <property type="entry name" value="NadE_ammonia_dep"/>
    <property type="match status" value="1"/>
</dbReference>
<dbReference type="SUPFAM" id="SSF52402">
    <property type="entry name" value="Adenine nucleotide alpha hydrolases-like"/>
    <property type="match status" value="1"/>
</dbReference>
<keyword evidence="4 8" id="KW-0547">Nucleotide-binding</keyword>
<name>A0A133UUF0_9EURY</name>
<evidence type="ECO:0000313" key="13">
    <source>
        <dbReference type="EMBL" id="KXA97760.1"/>
    </source>
</evidence>
<dbReference type="Gene3D" id="3.40.50.620">
    <property type="entry name" value="HUPs"/>
    <property type="match status" value="1"/>
</dbReference>
<feature type="binding site" description="in other chain" evidence="8">
    <location>
        <position position="126"/>
    </location>
    <ligand>
        <name>deamido-NAD(+)</name>
        <dbReference type="ChEBI" id="CHEBI:58437"/>
        <note>ligand shared between two neighboring subunits</note>
    </ligand>
</feature>
<gene>
    <name evidence="8" type="primary">nadE</name>
    <name evidence="13" type="ORF">AKJ37_02315</name>
</gene>
<feature type="binding site" evidence="8">
    <location>
        <position position="151"/>
    </location>
    <ligand>
        <name>Mg(2+)</name>
        <dbReference type="ChEBI" id="CHEBI:18420"/>
    </ligand>
</feature>
<evidence type="ECO:0000256" key="7">
    <source>
        <dbReference type="ARBA" id="ARBA00023027"/>
    </source>
</evidence>
<keyword evidence="3 8" id="KW-0479">Metal-binding</keyword>
<dbReference type="NCBIfam" id="NF010587">
    <property type="entry name" value="PRK13980.1"/>
    <property type="match status" value="1"/>
</dbReference>
<evidence type="ECO:0000259" key="12">
    <source>
        <dbReference type="Pfam" id="PF02540"/>
    </source>
</evidence>
<dbReference type="EC" id="6.3.1.5" evidence="8 10"/>
<dbReference type="AlphaFoldDB" id="A0A133UUF0"/>
<comment type="caution">
    <text evidence="13">The sequence shown here is derived from an EMBL/GenBank/DDBJ whole genome shotgun (WGS) entry which is preliminary data.</text>
</comment>
<dbReference type="UniPathway" id="UPA00253">
    <property type="reaction ID" value="UER00333"/>
</dbReference>
<feature type="binding site" evidence="8">
    <location>
        <position position="175"/>
    </location>
    <ligand>
        <name>ATP</name>
        <dbReference type="ChEBI" id="CHEBI:30616"/>
    </ligand>
</feature>
<comment type="pathway">
    <text evidence="8">Cofactor biosynthesis; NAD(+) biosynthesis; NAD(+) from deamido-NAD(+) (ammonia route): step 1/1.</text>
</comment>